<dbReference type="Pfam" id="PF04277">
    <property type="entry name" value="OAD_gamma"/>
    <property type="match status" value="1"/>
</dbReference>
<evidence type="ECO:0000256" key="7">
    <source>
        <dbReference type="SAM" id="SignalP"/>
    </source>
</evidence>
<evidence type="ECO:0000256" key="4">
    <source>
        <dbReference type="ARBA" id="ARBA00022989"/>
    </source>
</evidence>
<comment type="caution">
    <text evidence="8">The sequence shown here is derived from an EMBL/GenBank/DDBJ whole genome shotgun (WGS) entry which is preliminary data.</text>
</comment>
<evidence type="ECO:0000256" key="1">
    <source>
        <dbReference type="ARBA" id="ARBA00004236"/>
    </source>
</evidence>
<evidence type="ECO:0000256" key="3">
    <source>
        <dbReference type="ARBA" id="ARBA00022692"/>
    </source>
</evidence>
<keyword evidence="3 6" id="KW-0812">Transmembrane</keyword>
<dbReference type="STRING" id="1602171.ST44_04890"/>
<comment type="subcellular location">
    <subcellularLocation>
        <location evidence="1">Cell membrane</location>
    </subcellularLocation>
</comment>
<name>A0A0D0J0Q9_9BACT</name>
<accession>A0A0D0J0Q9</accession>
<evidence type="ECO:0008006" key="10">
    <source>
        <dbReference type="Google" id="ProtNLM"/>
    </source>
</evidence>
<dbReference type="GO" id="GO:0036376">
    <property type="term" value="P:sodium ion export across plasma membrane"/>
    <property type="evidence" value="ECO:0007669"/>
    <property type="project" value="InterPro"/>
</dbReference>
<keyword evidence="2" id="KW-1003">Cell membrane</keyword>
<evidence type="ECO:0000256" key="2">
    <source>
        <dbReference type="ARBA" id="ARBA00022475"/>
    </source>
</evidence>
<sequence length="320" mass="35460">MKKFSLILLAALTTLLSAYGQGARNIKINEVMTSNKASITDEYGRHKPWVELSNIAYSSYNIRGMYITTDRKVLDKSLTVPQRISMMSIIPSGDDRTLLTARTHVVFYLDSHRAEGSFYIGEKAMPNEPMWIAIYDGNAVDLIDSVSVPALKDDCSFAREKDGSVKWEIKSPAEVTPGTNNLLKEGESKVAKLKREDPYGFGIAILSMGIVFSCLALLYVFFRVLGIFMSHKQTIKKAVNIQPVKAAVAAGGVIAETGHKTKVILKDGLQSSGIDKEVYIAVISMALKQYLDGVHDNESNIITIKPHSTMWNAHIEEKHF</sequence>
<evidence type="ECO:0000256" key="5">
    <source>
        <dbReference type="ARBA" id="ARBA00023136"/>
    </source>
</evidence>
<dbReference type="AlphaFoldDB" id="A0A0D0J0Q9"/>
<dbReference type="InterPro" id="IPR005899">
    <property type="entry name" value="Na_pump_deCOase"/>
</dbReference>
<feature type="transmembrane region" description="Helical" evidence="6">
    <location>
        <begin position="199"/>
        <end position="222"/>
    </location>
</feature>
<protein>
    <recommendedName>
        <fullName evidence="10">LTD domain-containing protein</fullName>
    </recommendedName>
</protein>
<feature type="chain" id="PRO_5002212874" description="LTD domain-containing protein" evidence="7">
    <location>
        <begin position="21"/>
        <end position="320"/>
    </location>
</feature>
<dbReference type="GO" id="GO:0015081">
    <property type="term" value="F:sodium ion transmembrane transporter activity"/>
    <property type="evidence" value="ECO:0007669"/>
    <property type="project" value="InterPro"/>
</dbReference>
<keyword evidence="9" id="KW-1185">Reference proteome</keyword>
<keyword evidence="7" id="KW-0732">Signal</keyword>
<evidence type="ECO:0000313" key="8">
    <source>
        <dbReference type="EMBL" id="KIP63073.1"/>
    </source>
</evidence>
<keyword evidence="4 6" id="KW-1133">Transmembrane helix</keyword>
<dbReference type="GO" id="GO:0005886">
    <property type="term" value="C:plasma membrane"/>
    <property type="evidence" value="ECO:0007669"/>
    <property type="project" value="UniProtKB-SubCell"/>
</dbReference>
<reference evidence="8 9" key="1">
    <citation type="submission" date="2015-01" db="EMBL/GenBank/DDBJ databases">
        <title>Comparative genomics of non-oral Prevotella species.</title>
        <authorList>
            <person name="Accetto T."/>
            <person name="Nograsek B."/>
            <person name="Avgustin G."/>
        </authorList>
    </citation>
    <scope>NUCLEOTIDE SEQUENCE [LARGE SCALE GENOMIC DNA]</scope>
    <source>
        <strain evidence="8 9">P5-119</strain>
    </source>
</reference>
<keyword evidence="5 6" id="KW-0472">Membrane</keyword>
<dbReference type="RefSeq" id="WP_042518588.1">
    <property type="nucleotide sequence ID" value="NZ_JXQK01000048.1"/>
</dbReference>
<proteinExistence type="predicted"/>
<feature type="signal peptide" evidence="7">
    <location>
        <begin position="1"/>
        <end position="20"/>
    </location>
</feature>
<organism evidence="8 9">
    <name type="scientific">Prevotella pectinovora</name>
    <dbReference type="NCBI Taxonomy" id="1602169"/>
    <lineage>
        <taxon>Bacteria</taxon>
        <taxon>Pseudomonadati</taxon>
        <taxon>Bacteroidota</taxon>
        <taxon>Bacteroidia</taxon>
        <taxon>Bacteroidales</taxon>
        <taxon>Prevotellaceae</taxon>
        <taxon>Prevotella</taxon>
    </lineage>
</organism>
<dbReference type="Proteomes" id="UP000032046">
    <property type="component" value="Unassembled WGS sequence"/>
</dbReference>
<evidence type="ECO:0000313" key="9">
    <source>
        <dbReference type="Proteomes" id="UP000032046"/>
    </source>
</evidence>
<dbReference type="EMBL" id="JXQK01000048">
    <property type="protein sequence ID" value="KIP63073.1"/>
    <property type="molecule type" value="Genomic_DNA"/>
</dbReference>
<gene>
    <name evidence="8" type="ORF">ST44_04890</name>
</gene>
<evidence type="ECO:0000256" key="6">
    <source>
        <dbReference type="SAM" id="Phobius"/>
    </source>
</evidence>